<evidence type="ECO:0000259" key="18">
    <source>
        <dbReference type="PROSITE" id="PS50026"/>
    </source>
</evidence>
<dbReference type="FunFam" id="2.10.25.10:FF:000143">
    <property type="entry name" value="Protein crumbs 1"/>
    <property type="match status" value="1"/>
</dbReference>
<dbReference type="PANTHER" id="PTHR12916:SF12">
    <property type="entry name" value="DELTA-LIKE PROTEIN"/>
    <property type="match status" value="1"/>
</dbReference>
<keyword evidence="10 15" id="KW-0472">Membrane</keyword>
<dbReference type="SMART" id="SM00181">
    <property type="entry name" value="EGF"/>
    <property type="match status" value="16"/>
</dbReference>
<feature type="disulfide bond" evidence="13">
    <location>
        <begin position="433"/>
        <end position="442"/>
    </location>
</feature>
<dbReference type="Ensembl" id="ENSACLT00000050132.1">
    <property type="protein sequence ID" value="ENSACLP00000074384.1"/>
    <property type="gene ID" value="ENSACLG00000009419.2"/>
</dbReference>
<comment type="caution">
    <text evidence="13">Lacks conserved residue(s) required for the propagation of feature annotation.</text>
</comment>
<evidence type="ECO:0000313" key="20">
    <source>
        <dbReference type="Ensembl" id="ENSACLP00000074384.1"/>
    </source>
</evidence>
<dbReference type="PROSITE" id="PS01187">
    <property type="entry name" value="EGF_CA"/>
    <property type="match status" value="4"/>
</dbReference>
<feature type="disulfide bond" evidence="14">
    <location>
        <begin position="185"/>
        <end position="194"/>
    </location>
</feature>
<feature type="disulfide bond" evidence="14">
    <location>
        <begin position="198"/>
        <end position="210"/>
    </location>
</feature>
<dbReference type="SMART" id="SM00179">
    <property type="entry name" value="EGF_CA"/>
    <property type="match status" value="14"/>
</dbReference>
<dbReference type="FunFam" id="2.10.25.10:FF:000472">
    <property type="entry name" value="Uncharacterized protein, isoform A"/>
    <property type="match status" value="1"/>
</dbReference>
<feature type="compositionally biased region" description="Acidic residues" evidence="16">
    <location>
        <begin position="1055"/>
        <end position="1072"/>
    </location>
</feature>
<evidence type="ECO:0000256" key="10">
    <source>
        <dbReference type="ARBA" id="ARBA00023136"/>
    </source>
</evidence>
<feature type="disulfide bond" evidence="13">
    <location>
        <begin position="395"/>
        <end position="404"/>
    </location>
</feature>
<proteinExistence type="predicted"/>
<dbReference type="GO" id="GO:0060218">
    <property type="term" value="P:hematopoietic stem cell differentiation"/>
    <property type="evidence" value="ECO:0007669"/>
    <property type="project" value="UniProtKB-ARBA"/>
</dbReference>
<evidence type="ECO:0000256" key="2">
    <source>
        <dbReference type="ARBA" id="ARBA00022473"/>
    </source>
</evidence>
<dbReference type="PROSITE" id="PS50026">
    <property type="entry name" value="EGF_3"/>
    <property type="match status" value="15"/>
</dbReference>
<keyword evidence="12" id="KW-0325">Glycoprotein</keyword>
<dbReference type="Pfam" id="PF21700">
    <property type="entry name" value="EGF_DL_JAG"/>
    <property type="match status" value="1"/>
</dbReference>
<dbReference type="InterPro" id="IPR009030">
    <property type="entry name" value="Growth_fac_rcpt_cys_sf"/>
</dbReference>
<feature type="transmembrane region" description="Helical" evidence="17">
    <location>
        <begin position="975"/>
        <end position="998"/>
    </location>
</feature>
<dbReference type="InterPro" id="IPR056986">
    <property type="entry name" value="JAG1_1/2_dom"/>
</dbReference>
<evidence type="ECO:0000256" key="17">
    <source>
        <dbReference type="SAM" id="Phobius"/>
    </source>
</evidence>
<feature type="region of interest" description="Disordered" evidence="16">
    <location>
        <begin position="1048"/>
        <end position="1080"/>
    </location>
</feature>
<feature type="domain" description="EGF-like" evidence="18">
    <location>
        <begin position="482"/>
        <end position="518"/>
    </location>
</feature>
<keyword evidence="6 15" id="KW-0677">Repeat</keyword>
<dbReference type="GO" id="GO:0045597">
    <property type="term" value="P:positive regulation of cell differentiation"/>
    <property type="evidence" value="ECO:0007669"/>
    <property type="project" value="UniProtKB-ARBA"/>
</dbReference>
<dbReference type="GO" id="GO:0005112">
    <property type="term" value="F:Notch binding"/>
    <property type="evidence" value="ECO:0007669"/>
    <property type="project" value="InterPro"/>
</dbReference>
<dbReference type="Proteomes" id="UP000265100">
    <property type="component" value="Chromosome 19"/>
</dbReference>
<dbReference type="InterPro" id="IPR013032">
    <property type="entry name" value="EGF-like_CS"/>
</dbReference>
<reference evidence="20" key="3">
    <citation type="submission" date="2025-09" db="UniProtKB">
        <authorList>
            <consortium name="Ensembl"/>
        </authorList>
    </citation>
    <scope>IDENTIFICATION</scope>
</reference>
<feature type="disulfide bond" evidence="13">
    <location>
        <begin position="612"/>
        <end position="621"/>
    </location>
</feature>
<keyword evidence="5 15" id="KW-0732">Signal</keyword>
<evidence type="ECO:0000256" key="4">
    <source>
        <dbReference type="ARBA" id="ARBA00022692"/>
    </source>
</evidence>
<dbReference type="SUPFAM" id="SSF57196">
    <property type="entry name" value="EGF/Laminin"/>
    <property type="match status" value="11"/>
</dbReference>
<dbReference type="GO" id="GO:0016020">
    <property type="term" value="C:membrane"/>
    <property type="evidence" value="ECO:0007669"/>
    <property type="project" value="UniProtKB-SubCell"/>
</dbReference>
<dbReference type="Gene3D" id="2.10.25.140">
    <property type="match status" value="1"/>
</dbReference>
<dbReference type="InterPro" id="IPR011651">
    <property type="entry name" value="Notch_ligand_N"/>
</dbReference>
<keyword evidence="9 15" id="KW-1133">Transmembrane helix</keyword>
<keyword evidence="11 13" id="KW-1015">Disulfide bond</keyword>
<evidence type="ECO:0000256" key="14">
    <source>
        <dbReference type="PROSITE-ProRule" id="PRU00377"/>
    </source>
</evidence>
<dbReference type="Pfam" id="PF01414">
    <property type="entry name" value="DSL"/>
    <property type="match status" value="1"/>
</dbReference>
<feature type="domain" description="EGF-like" evidence="18">
    <location>
        <begin position="739"/>
        <end position="775"/>
    </location>
</feature>
<feature type="domain" description="EGF-like" evidence="18">
    <location>
        <begin position="777"/>
        <end position="813"/>
    </location>
</feature>
<evidence type="ECO:0000256" key="15">
    <source>
        <dbReference type="RuleBase" id="RU280815"/>
    </source>
</evidence>
<dbReference type="FunFam" id="2.10.25.10:FF:000146">
    <property type="entry name" value="Putative neurogenic locus notch"/>
    <property type="match status" value="1"/>
</dbReference>
<evidence type="ECO:0000256" key="13">
    <source>
        <dbReference type="PROSITE-ProRule" id="PRU00076"/>
    </source>
</evidence>
<keyword evidence="3 13" id="KW-0245">EGF-like domain</keyword>
<name>A0AAX7UYJ2_ASTCA</name>
<dbReference type="SMART" id="SM00215">
    <property type="entry name" value="VWC_out"/>
    <property type="match status" value="1"/>
</dbReference>
<feature type="domain" description="EGF-like" evidence="18">
    <location>
        <begin position="294"/>
        <end position="332"/>
    </location>
</feature>
<evidence type="ECO:0000256" key="11">
    <source>
        <dbReference type="ARBA" id="ARBA00023157"/>
    </source>
</evidence>
<dbReference type="Pfam" id="PF23575">
    <property type="entry name" value="JAG1"/>
    <property type="match status" value="1"/>
</dbReference>
<evidence type="ECO:0000313" key="21">
    <source>
        <dbReference type="Proteomes" id="UP000265100"/>
    </source>
</evidence>
<feature type="disulfide bond" evidence="13">
    <location>
        <begin position="322"/>
        <end position="331"/>
    </location>
</feature>
<organism evidence="20 21">
    <name type="scientific">Astatotilapia calliptera</name>
    <name type="common">Eastern happy</name>
    <name type="synonym">Chromis callipterus</name>
    <dbReference type="NCBI Taxonomy" id="8154"/>
    <lineage>
        <taxon>Eukaryota</taxon>
        <taxon>Metazoa</taxon>
        <taxon>Chordata</taxon>
        <taxon>Craniata</taxon>
        <taxon>Vertebrata</taxon>
        <taxon>Euteleostomi</taxon>
        <taxon>Actinopterygii</taxon>
        <taxon>Neopterygii</taxon>
        <taxon>Teleostei</taxon>
        <taxon>Neoteleostei</taxon>
        <taxon>Acanthomorphata</taxon>
        <taxon>Ovalentaria</taxon>
        <taxon>Cichlomorphae</taxon>
        <taxon>Cichliformes</taxon>
        <taxon>Cichlidae</taxon>
        <taxon>African cichlids</taxon>
        <taxon>Pseudocrenilabrinae</taxon>
        <taxon>Haplochromini</taxon>
        <taxon>Astatotilapia</taxon>
    </lineage>
</organism>
<feature type="disulfide bond" evidence="13">
    <location>
        <begin position="726"/>
        <end position="735"/>
    </location>
</feature>
<evidence type="ECO:0000256" key="12">
    <source>
        <dbReference type="ARBA" id="ARBA00023180"/>
    </source>
</evidence>
<feature type="domain" description="EGF-like" evidence="18">
    <location>
        <begin position="815"/>
        <end position="851"/>
    </location>
</feature>
<feature type="disulfide bond" evidence="13">
    <location>
        <begin position="251"/>
        <end position="260"/>
    </location>
</feature>
<dbReference type="Pfam" id="PF07657">
    <property type="entry name" value="MNNL"/>
    <property type="match status" value="1"/>
</dbReference>
<dbReference type="GO" id="GO:0007219">
    <property type="term" value="P:Notch signaling pathway"/>
    <property type="evidence" value="ECO:0007669"/>
    <property type="project" value="UniProtKB-KW"/>
</dbReference>
<dbReference type="GeneTree" id="ENSGT00940000164854"/>
<reference evidence="20" key="2">
    <citation type="submission" date="2025-08" db="UniProtKB">
        <authorList>
            <consortium name="Ensembl"/>
        </authorList>
    </citation>
    <scope>IDENTIFICATION</scope>
</reference>
<keyword evidence="2 15" id="KW-0217">Developmental protein</keyword>
<feature type="domain" description="EGF-like" evidence="18">
    <location>
        <begin position="334"/>
        <end position="368"/>
    </location>
</feature>
<dbReference type="PROSITE" id="PS00010">
    <property type="entry name" value="ASX_HYDROXYL"/>
    <property type="match status" value="7"/>
</dbReference>
<dbReference type="InterPro" id="IPR000152">
    <property type="entry name" value="EGF-type_Asp/Asn_hydroxyl_site"/>
</dbReference>
<feature type="domain" description="EGF-like" evidence="18">
    <location>
        <begin position="586"/>
        <end position="622"/>
    </location>
</feature>
<feature type="domain" description="EGF-like" evidence="18">
    <location>
        <begin position="520"/>
        <end position="556"/>
    </location>
</feature>
<evidence type="ECO:0000256" key="6">
    <source>
        <dbReference type="ARBA" id="ARBA00022737"/>
    </source>
</evidence>
<dbReference type="FunFam" id="2.10.25.10:FF:000061">
    <property type="entry name" value="Delta-like protein"/>
    <property type="match status" value="3"/>
</dbReference>
<dbReference type="PANTHER" id="PTHR12916">
    <property type="entry name" value="CYTOCHROME C OXIDASE POLYPEPTIDE VIC-2"/>
    <property type="match status" value="1"/>
</dbReference>
<keyword evidence="7" id="KW-0106">Calcium</keyword>
<accession>A0AAX7UYJ2</accession>
<feature type="region of interest" description="Disordered" evidence="16">
    <location>
        <begin position="1006"/>
        <end position="1029"/>
    </location>
</feature>
<feature type="domain" description="EGF-like" evidence="18">
    <location>
        <begin position="624"/>
        <end position="660"/>
    </location>
</feature>
<dbReference type="InterPro" id="IPR018097">
    <property type="entry name" value="EGF_Ca-bd_CS"/>
</dbReference>
<evidence type="ECO:0000256" key="3">
    <source>
        <dbReference type="ARBA" id="ARBA00022536"/>
    </source>
</evidence>
<dbReference type="Gene3D" id="2.10.25.10">
    <property type="entry name" value="Laminin"/>
    <property type="match status" value="15"/>
</dbReference>
<feature type="disulfide bond" evidence="13">
    <location>
        <begin position="841"/>
        <end position="850"/>
    </location>
</feature>
<dbReference type="SMART" id="SM00051">
    <property type="entry name" value="DSL"/>
    <property type="match status" value="1"/>
</dbReference>
<dbReference type="FunFam" id="2.10.25.10:FF:000824">
    <property type="entry name" value="Delta-like protein"/>
    <property type="match status" value="1"/>
</dbReference>
<feature type="domain" description="EGF-like" evidence="18">
    <location>
        <begin position="228"/>
        <end position="261"/>
    </location>
</feature>
<evidence type="ECO:0000256" key="7">
    <source>
        <dbReference type="ARBA" id="ARBA00022837"/>
    </source>
</evidence>
<feature type="domain" description="EGF-like" evidence="18">
    <location>
        <begin position="369"/>
        <end position="405"/>
    </location>
</feature>
<feature type="disulfide bond" evidence="13">
    <location>
        <begin position="765"/>
        <end position="774"/>
    </location>
</feature>
<feature type="disulfide bond" evidence="13">
    <location>
        <begin position="449"/>
        <end position="459"/>
    </location>
</feature>
<feature type="disulfide bond" evidence="13">
    <location>
        <begin position="508"/>
        <end position="517"/>
    </location>
</feature>
<dbReference type="FunFam" id="2.10.25.10:FF:000095">
    <property type="entry name" value="Notch, isoform B"/>
    <property type="match status" value="1"/>
</dbReference>
<dbReference type="CDD" id="cd00054">
    <property type="entry name" value="EGF_CA"/>
    <property type="match status" value="12"/>
</dbReference>
<feature type="domain" description="EGF-like" evidence="18">
    <location>
        <begin position="407"/>
        <end position="443"/>
    </location>
</feature>
<feature type="domain" description="EGF-like" evidence="18">
    <location>
        <begin position="700"/>
        <end position="736"/>
    </location>
</feature>
<dbReference type="InterPro" id="IPR001007">
    <property type="entry name" value="VWF_dom"/>
</dbReference>
<dbReference type="InterPro" id="IPR001774">
    <property type="entry name" value="DSL"/>
</dbReference>
<dbReference type="FunFam" id="2.10.25.10:FF:000148">
    <property type="entry name" value="Delta-like protein"/>
    <property type="match status" value="1"/>
</dbReference>
<dbReference type="SUPFAM" id="SSF57184">
    <property type="entry name" value="Growth factor receptor domain"/>
    <property type="match status" value="1"/>
</dbReference>
<comment type="function">
    <text evidence="15">Putative Notch ligand involved in the mediation of Notch signaling.</text>
</comment>
<dbReference type="PRINTS" id="PR00010">
    <property type="entry name" value="EGFBLOOD"/>
</dbReference>
<dbReference type="Pfam" id="PF25024">
    <property type="entry name" value="EGF_TEN"/>
    <property type="match status" value="1"/>
</dbReference>
<dbReference type="InterPro" id="IPR026219">
    <property type="entry name" value="Jagged/Serrate"/>
</dbReference>
<feature type="domain" description="EGF-like" evidence="18">
    <location>
        <begin position="662"/>
        <end position="698"/>
    </location>
</feature>
<evidence type="ECO:0000259" key="19">
    <source>
        <dbReference type="PROSITE" id="PS51051"/>
    </source>
</evidence>
<evidence type="ECO:0000256" key="16">
    <source>
        <dbReference type="SAM" id="MobiDB-lite"/>
    </source>
</evidence>
<dbReference type="PRINTS" id="PR02059">
    <property type="entry name" value="JAGGEDFAMILY"/>
</dbReference>
<keyword evidence="8" id="KW-0914">Notch signaling pathway</keyword>
<dbReference type="Pfam" id="PF00008">
    <property type="entry name" value="EGF"/>
    <property type="match status" value="5"/>
</dbReference>
<dbReference type="GO" id="GO:0031017">
    <property type="term" value="P:exocrine pancreas development"/>
    <property type="evidence" value="ECO:0007669"/>
    <property type="project" value="UniProtKB-ARBA"/>
</dbReference>
<feature type="disulfide bond" evidence="13">
    <location>
        <begin position="546"/>
        <end position="555"/>
    </location>
</feature>
<dbReference type="FunFam" id="2.10.25.140:FF:000001">
    <property type="entry name" value="Delta-like protein"/>
    <property type="match status" value="1"/>
</dbReference>
<dbReference type="FunFam" id="2.10.25.10:FF:000018">
    <property type="entry name" value="Delta-like 1"/>
    <property type="match status" value="1"/>
</dbReference>
<evidence type="ECO:0000256" key="9">
    <source>
        <dbReference type="ARBA" id="ARBA00022989"/>
    </source>
</evidence>
<feature type="domain" description="EGF-like" evidence="18">
    <location>
        <begin position="445"/>
        <end position="480"/>
    </location>
</feature>
<dbReference type="InterPro" id="IPR000742">
    <property type="entry name" value="EGF"/>
</dbReference>
<feature type="disulfide bond" evidence="13">
    <location>
        <begin position="803"/>
        <end position="812"/>
    </location>
</feature>
<feature type="disulfide bond" evidence="14">
    <location>
        <begin position="218"/>
        <end position="227"/>
    </location>
</feature>
<dbReference type="AlphaFoldDB" id="A0AAX7UYJ2"/>
<keyword evidence="21" id="KW-1185">Reference proteome</keyword>
<comment type="subcellular location">
    <subcellularLocation>
        <location evidence="1 15">Membrane</location>
        <topology evidence="1 15">Single-pass type I membrane protein</topology>
    </subcellularLocation>
</comment>
<keyword evidence="4 15" id="KW-0812">Transmembrane</keyword>
<dbReference type="PROSITE" id="PS00022">
    <property type="entry name" value="EGF_1"/>
    <property type="match status" value="14"/>
</dbReference>
<dbReference type="FunFam" id="2.10.25.10:FF:000473">
    <property type="entry name" value="Delta-like protein"/>
    <property type="match status" value="1"/>
</dbReference>
<feature type="disulfide bond" evidence="13">
    <location>
        <begin position="650"/>
        <end position="659"/>
    </location>
</feature>
<evidence type="ECO:0000256" key="8">
    <source>
        <dbReference type="ARBA" id="ARBA00022976"/>
    </source>
</evidence>
<feature type="disulfide bond" evidence="13">
    <location>
        <begin position="688"/>
        <end position="697"/>
    </location>
</feature>
<evidence type="ECO:0000256" key="5">
    <source>
        <dbReference type="ARBA" id="ARBA00022729"/>
    </source>
</evidence>
<dbReference type="GO" id="GO:0005509">
    <property type="term" value="F:calcium ion binding"/>
    <property type="evidence" value="ECO:0007669"/>
    <property type="project" value="InterPro"/>
</dbReference>
<evidence type="ECO:0000256" key="1">
    <source>
        <dbReference type="ARBA" id="ARBA00004479"/>
    </source>
</evidence>
<dbReference type="GO" id="GO:1901222">
    <property type="term" value="P:regulation of non-canonical NF-kappaB signal transduction"/>
    <property type="evidence" value="ECO:0007669"/>
    <property type="project" value="UniProtKB-ARBA"/>
</dbReference>
<dbReference type="FunFam" id="2.10.25.10:FF:000117">
    <property type="entry name" value="Delta-like protein"/>
    <property type="match status" value="1"/>
</dbReference>
<protein>
    <recommendedName>
        <fullName evidence="15">Delta-like protein</fullName>
    </recommendedName>
</protein>
<feature type="disulfide bond" evidence="13">
    <location>
        <begin position="470"/>
        <end position="479"/>
    </location>
</feature>
<dbReference type="Gene3D" id="2.60.40.3510">
    <property type="match status" value="1"/>
</dbReference>
<dbReference type="Pfam" id="PF12661">
    <property type="entry name" value="hEGF"/>
    <property type="match status" value="2"/>
</dbReference>
<dbReference type="PROSITE" id="PS01186">
    <property type="entry name" value="EGF_2"/>
    <property type="match status" value="9"/>
</dbReference>
<sequence>SRHPQICSHPGAFFFTLPCSPQVSRATGYFELQLISVENPKGLLNNGDCCDDEKSAAEGHCGEDECDTYLRVCLKEYQTEVTTNGPCTYGTETTQVIGGNTFQFKGGQKTGQNRNNDVGKIKIPFQFAWPRAFTVIVEAWDRDNGTHSNGKVHLSVGMINPGEEKQVVEYKTLIASIGYTIRVRCDENYYGTKCNKVCRPRNDYFGHYVCDQTGNQECMEGWTGPDCNKAICKQGCSPIHGICNVPGECKCNYGWQGPLCEECLPYPGCVHGTCKQPWQCNCEKNWGGLLCDKDLNYCGTNRPCKNGGTCMNTEPDEYHCACPDGYSGKNCEIAEHACVSNPCANGGTCHEVPTGFECHCPAGWTGPTYTDECASSPCAQGGTCIDMENGFECLCLPQWTGKTCQIDVNECAGKPCLNAYACKNLIGGYHCACFHGWVGQNCDINVNSCHGQCQNGGTCKELARGYQCVCQPGFGGRHCEVPRNWCSSSPCKNSGRCHTLLHGFMCECPQGFTGTTCELQNNPCSPNPCQNKAQCHSLTGDFYCSCPDDYEGKTCSELKDHCKTNQCEVIDSCTVAVTTNDTKKRVWNISSNVCGPRGRCISLPAGNFSCSCDPGFTGTYCHENINDCASSPCKNGGTCIDEINSFKCFCPDGWEGSLCDVDVNECSRNPCQNGGQCVDLLNDFYCNCVDNWKGKTCHSRESQCDSTTCSNGGTCYDHGDSFLCSCHSGWGGSTCNMAKNSTCDSGPCENGGTCVGGGDAYTCICKDGWEGPTCSQNVDDCNPHPCYNGGICVDGVNWFRCECAPGFAGPDCRINIDECQSSPCAEGSTCMDEINGYRCLCPPGHAGPRCQDFIGLGKPCRHTDLQFPHGSRWEEECNTCQCVNGNVHCSKVRNTRMNPNLPSCPGGHECVEHQFLTCFSPPCHQWGVCSTPDPPTPLHTQCEPNSGYLDNNCAHITLIFKKDKVPQVSKSYRSYLVPVLCVVFSVLWIFCIVVCVWWTRKRKKERERAARSEETTVNNQLEPLRSNALKDNRDKDVQYECKKLMGPSDRTCDGAEGEEDGEHEGDQAEDEERALGMGDKCPPQKCTITQDRGMMGKGGMICTTRSGPLKVPHRTAYSPKDNRCKNLNAAKLSEDIKDHYV</sequence>
<feature type="domain" description="DSL" evidence="19">
    <location>
        <begin position="183"/>
        <end position="227"/>
    </location>
</feature>
<reference evidence="20" key="1">
    <citation type="submission" date="2018-05" db="EMBL/GenBank/DDBJ databases">
        <authorList>
            <person name="Datahose"/>
        </authorList>
    </citation>
    <scope>NUCLEOTIDE SEQUENCE</scope>
</reference>
<dbReference type="InterPro" id="IPR001881">
    <property type="entry name" value="EGF-like_Ca-bd_dom"/>
</dbReference>
<dbReference type="PROSITE" id="PS51051">
    <property type="entry name" value="DSL"/>
    <property type="match status" value="1"/>
</dbReference>